<keyword evidence="2" id="KW-1185">Reference proteome</keyword>
<gene>
    <name evidence="1" type="ORF">IFR04_014368</name>
</gene>
<name>A0A8H7W2A7_9HELO</name>
<dbReference type="Proteomes" id="UP000664132">
    <property type="component" value="Unassembled WGS sequence"/>
</dbReference>
<sequence length="80" mass="8992">MTDPPIDMERLNELVAKNVEKGLKPRPLPEIVAKIFTTPAIDGKLLVAEAEWEKEKNREAEIGSFDSDYQHLESLAQSSL</sequence>
<proteinExistence type="predicted"/>
<organism evidence="1 2">
    <name type="scientific">Cadophora malorum</name>
    <dbReference type="NCBI Taxonomy" id="108018"/>
    <lineage>
        <taxon>Eukaryota</taxon>
        <taxon>Fungi</taxon>
        <taxon>Dikarya</taxon>
        <taxon>Ascomycota</taxon>
        <taxon>Pezizomycotina</taxon>
        <taxon>Leotiomycetes</taxon>
        <taxon>Helotiales</taxon>
        <taxon>Ploettnerulaceae</taxon>
        <taxon>Cadophora</taxon>
    </lineage>
</organism>
<dbReference type="AlphaFoldDB" id="A0A8H7W2A7"/>
<evidence type="ECO:0000313" key="1">
    <source>
        <dbReference type="EMBL" id="KAG4412512.1"/>
    </source>
</evidence>
<reference evidence="1" key="1">
    <citation type="submission" date="2021-02" db="EMBL/GenBank/DDBJ databases">
        <title>Genome sequence Cadophora malorum strain M34.</title>
        <authorList>
            <person name="Stefanovic E."/>
            <person name="Vu D."/>
            <person name="Scully C."/>
            <person name="Dijksterhuis J."/>
            <person name="Roader J."/>
            <person name="Houbraken J."/>
        </authorList>
    </citation>
    <scope>NUCLEOTIDE SEQUENCE</scope>
    <source>
        <strain evidence="1">M34</strain>
    </source>
</reference>
<accession>A0A8H7W2A7</accession>
<protein>
    <submittedName>
        <fullName evidence="1">Uncharacterized protein</fullName>
    </submittedName>
</protein>
<dbReference type="EMBL" id="JAFJYH010000374">
    <property type="protein sequence ID" value="KAG4412512.1"/>
    <property type="molecule type" value="Genomic_DNA"/>
</dbReference>
<evidence type="ECO:0000313" key="2">
    <source>
        <dbReference type="Proteomes" id="UP000664132"/>
    </source>
</evidence>
<comment type="caution">
    <text evidence="1">The sequence shown here is derived from an EMBL/GenBank/DDBJ whole genome shotgun (WGS) entry which is preliminary data.</text>
</comment>